<dbReference type="Pfam" id="PF00480">
    <property type="entry name" value="ROK"/>
    <property type="match status" value="1"/>
</dbReference>
<name>A0A399G3H5_9ACTN</name>
<dbReference type="InterPro" id="IPR004654">
    <property type="entry name" value="ROK_glcA"/>
</dbReference>
<evidence type="ECO:0000313" key="9">
    <source>
        <dbReference type="EMBL" id="UOE20144.1"/>
    </source>
</evidence>
<dbReference type="GO" id="GO:0004340">
    <property type="term" value="F:glucokinase activity"/>
    <property type="evidence" value="ECO:0007669"/>
    <property type="project" value="UniProtKB-EC"/>
</dbReference>
<evidence type="ECO:0000256" key="7">
    <source>
        <dbReference type="ARBA" id="ARBA00022840"/>
    </source>
</evidence>
<dbReference type="GO" id="GO:0005737">
    <property type="term" value="C:cytoplasm"/>
    <property type="evidence" value="ECO:0007669"/>
    <property type="project" value="InterPro"/>
</dbReference>
<dbReference type="GO" id="GO:0005524">
    <property type="term" value="F:ATP binding"/>
    <property type="evidence" value="ECO:0007669"/>
    <property type="project" value="UniProtKB-KW"/>
</dbReference>
<evidence type="ECO:0000256" key="8">
    <source>
        <dbReference type="ARBA" id="ARBA00032386"/>
    </source>
</evidence>
<keyword evidence="5" id="KW-0547">Nucleotide-binding</keyword>
<dbReference type="EC" id="2.7.1.2" evidence="2"/>
<dbReference type="PROSITE" id="PS01125">
    <property type="entry name" value="ROK"/>
    <property type="match status" value="1"/>
</dbReference>
<dbReference type="OrthoDB" id="9810372at2"/>
<dbReference type="PANTHER" id="PTHR18964">
    <property type="entry name" value="ROK (REPRESSOR, ORF, KINASE) FAMILY"/>
    <property type="match status" value="1"/>
</dbReference>
<dbReference type="EMBL" id="CP063196">
    <property type="protein sequence ID" value="UOE20144.1"/>
    <property type="molecule type" value="Genomic_DNA"/>
</dbReference>
<evidence type="ECO:0000256" key="4">
    <source>
        <dbReference type="ARBA" id="ARBA00022679"/>
    </source>
</evidence>
<evidence type="ECO:0000256" key="3">
    <source>
        <dbReference type="ARBA" id="ARBA00014701"/>
    </source>
</evidence>
<evidence type="ECO:0000256" key="1">
    <source>
        <dbReference type="ARBA" id="ARBA00006479"/>
    </source>
</evidence>
<proteinExistence type="inferred from homology"/>
<keyword evidence="4 9" id="KW-0808">Transferase</keyword>
<reference evidence="9" key="1">
    <citation type="submission" date="2020-10" db="EMBL/GenBank/DDBJ databases">
        <title>De novo genome project of the cellulose decomposer Thermobifida halotolerans type strain.</title>
        <authorList>
            <person name="Nagy I."/>
            <person name="Horvath B."/>
            <person name="Kukolya J."/>
            <person name="Nagy I."/>
            <person name="Orsini M."/>
        </authorList>
    </citation>
    <scope>NUCLEOTIDE SEQUENCE</scope>
    <source>
        <strain evidence="9">DSM 44931</strain>
    </source>
</reference>
<dbReference type="AlphaFoldDB" id="A0A399G3H5"/>
<dbReference type="NCBIfam" id="TIGR00744">
    <property type="entry name" value="ROK_glcA_fam"/>
    <property type="match status" value="1"/>
</dbReference>
<evidence type="ECO:0000313" key="10">
    <source>
        <dbReference type="Proteomes" id="UP000265719"/>
    </source>
</evidence>
<dbReference type="InterPro" id="IPR043129">
    <property type="entry name" value="ATPase_NBD"/>
</dbReference>
<organism evidence="9 10">
    <name type="scientific">Thermobifida halotolerans</name>
    <dbReference type="NCBI Taxonomy" id="483545"/>
    <lineage>
        <taxon>Bacteria</taxon>
        <taxon>Bacillati</taxon>
        <taxon>Actinomycetota</taxon>
        <taxon>Actinomycetes</taxon>
        <taxon>Streptosporangiales</taxon>
        <taxon>Nocardiopsidaceae</taxon>
        <taxon>Thermobifida</taxon>
    </lineage>
</organism>
<dbReference type="InterPro" id="IPR000600">
    <property type="entry name" value="ROK"/>
</dbReference>
<keyword evidence="10" id="KW-1185">Reference proteome</keyword>
<evidence type="ECO:0000256" key="6">
    <source>
        <dbReference type="ARBA" id="ARBA00022777"/>
    </source>
</evidence>
<dbReference type="PANTHER" id="PTHR18964:SF173">
    <property type="entry name" value="GLUCOKINASE"/>
    <property type="match status" value="1"/>
</dbReference>
<dbReference type="Gene3D" id="3.30.420.40">
    <property type="match status" value="2"/>
</dbReference>
<dbReference type="RefSeq" id="WP_068689749.1">
    <property type="nucleotide sequence ID" value="NZ_CP063196.1"/>
</dbReference>
<dbReference type="Proteomes" id="UP000265719">
    <property type="component" value="Chromosome"/>
</dbReference>
<dbReference type="InterPro" id="IPR049874">
    <property type="entry name" value="ROK_cs"/>
</dbReference>
<protein>
    <recommendedName>
        <fullName evidence="3">Glucokinase</fullName>
        <ecNumber evidence="2">2.7.1.2</ecNumber>
    </recommendedName>
    <alternativeName>
        <fullName evidence="8">Glucose kinase</fullName>
    </alternativeName>
</protein>
<keyword evidence="6" id="KW-0418">Kinase</keyword>
<keyword evidence="7" id="KW-0067">ATP-binding</keyword>
<evidence type="ECO:0000256" key="5">
    <source>
        <dbReference type="ARBA" id="ARBA00022741"/>
    </source>
</evidence>
<dbReference type="SUPFAM" id="SSF53067">
    <property type="entry name" value="Actin-like ATPase domain"/>
    <property type="match status" value="1"/>
</dbReference>
<gene>
    <name evidence="9" type="ORF">NI17_002545</name>
</gene>
<dbReference type="KEGG" id="thao:NI17_002545"/>
<comment type="similarity">
    <text evidence="1">Belongs to the ROK (NagC/XylR) family.</text>
</comment>
<evidence type="ECO:0000256" key="2">
    <source>
        <dbReference type="ARBA" id="ARBA00012323"/>
    </source>
</evidence>
<accession>A0A399G3H5</accession>
<sequence>MRLTIGVDIGGTKVAAGVVDVDGRILEKVKHPTPADGDALADVVCDIVEELAARHPRGAIGGVGVGMAGFVDENRSTVIFAPNLDLCGEPLRDRIRRRIDLPVVIENDANAAAWGEVRFGAGRGVDHVVCVTLGTGIGGGIIVNGQLFRGRYGAGAEIGHYRVVADGRPCGCGNRGCWEKYASGRALVAEARTLARTAPAHAERLLKLAGGDPDLIQGHHITQAALDGDAAALECFATIGDWVGQGLADLAAILDPERFVIGGGVCEAGEILLRPIRESFARHVTGRDVRPLADIRVAELGSAAGIVGAGDLVRL</sequence>
<dbReference type="GO" id="GO:0006096">
    <property type="term" value="P:glycolytic process"/>
    <property type="evidence" value="ECO:0007669"/>
    <property type="project" value="InterPro"/>
</dbReference>